<dbReference type="Proteomes" id="UP000317429">
    <property type="component" value="Chromosome"/>
</dbReference>
<organism evidence="1 2">
    <name type="scientific">Pirellulimonas nuda</name>
    <dbReference type="NCBI Taxonomy" id="2528009"/>
    <lineage>
        <taxon>Bacteria</taxon>
        <taxon>Pseudomonadati</taxon>
        <taxon>Planctomycetota</taxon>
        <taxon>Planctomycetia</taxon>
        <taxon>Pirellulales</taxon>
        <taxon>Lacipirellulaceae</taxon>
        <taxon>Pirellulimonas</taxon>
    </lineage>
</organism>
<sequence length="93" mass="9862">MNSGDSWKKVFTGWPAALPKRGYAVTTLNEAIPFKGFVVSGEMVAFDRTNPDPVGSRVILVEFASIALLRIIDPIGAEALAPFGFSGAFSANS</sequence>
<dbReference type="EMBL" id="CP036291">
    <property type="protein sequence ID" value="QDU87549.1"/>
    <property type="molecule type" value="Genomic_DNA"/>
</dbReference>
<protein>
    <submittedName>
        <fullName evidence="1">Uncharacterized protein</fullName>
    </submittedName>
</protein>
<dbReference type="AlphaFoldDB" id="A0A518D7W5"/>
<name>A0A518D7W5_9BACT</name>
<evidence type="ECO:0000313" key="1">
    <source>
        <dbReference type="EMBL" id="QDU87549.1"/>
    </source>
</evidence>
<dbReference type="OrthoDB" id="281973at2"/>
<reference evidence="1 2" key="1">
    <citation type="submission" date="2019-02" db="EMBL/GenBank/DDBJ databases">
        <title>Deep-cultivation of Planctomycetes and their phenomic and genomic characterization uncovers novel biology.</title>
        <authorList>
            <person name="Wiegand S."/>
            <person name="Jogler M."/>
            <person name="Boedeker C."/>
            <person name="Pinto D."/>
            <person name="Vollmers J."/>
            <person name="Rivas-Marin E."/>
            <person name="Kohn T."/>
            <person name="Peeters S.H."/>
            <person name="Heuer A."/>
            <person name="Rast P."/>
            <person name="Oberbeckmann S."/>
            <person name="Bunk B."/>
            <person name="Jeske O."/>
            <person name="Meyerdierks A."/>
            <person name="Storesund J.E."/>
            <person name="Kallscheuer N."/>
            <person name="Luecker S."/>
            <person name="Lage O.M."/>
            <person name="Pohl T."/>
            <person name="Merkel B.J."/>
            <person name="Hornburger P."/>
            <person name="Mueller R.-W."/>
            <person name="Bruemmer F."/>
            <person name="Labrenz M."/>
            <person name="Spormann A.M."/>
            <person name="Op den Camp H."/>
            <person name="Overmann J."/>
            <person name="Amann R."/>
            <person name="Jetten M.S.M."/>
            <person name="Mascher T."/>
            <person name="Medema M.H."/>
            <person name="Devos D.P."/>
            <person name="Kaster A.-K."/>
            <person name="Ovreas L."/>
            <person name="Rohde M."/>
            <person name="Galperin M.Y."/>
            <person name="Jogler C."/>
        </authorList>
    </citation>
    <scope>NUCLEOTIDE SEQUENCE [LARGE SCALE GENOMIC DNA]</scope>
    <source>
        <strain evidence="1 2">Pla175</strain>
    </source>
</reference>
<accession>A0A518D7W5</accession>
<proteinExistence type="predicted"/>
<evidence type="ECO:0000313" key="2">
    <source>
        <dbReference type="Proteomes" id="UP000317429"/>
    </source>
</evidence>
<keyword evidence="2" id="KW-1185">Reference proteome</keyword>
<dbReference type="RefSeq" id="WP_145281510.1">
    <property type="nucleotide sequence ID" value="NZ_CP036291.1"/>
</dbReference>
<gene>
    <name evidence="1" type="ORF">Pla175_09130</name>
</gene>
<dbReference type="KEGG" id="pnd:Pla175_09130"/>